<dbReference type="EMBL" id="JAMTCG010000002">
    <property type="protein sequence ID" value="MCP2159818.1"/>
    <property type="molecule type" value="Genomic_DNA"/>
</dbReference>
<dbReference type="Pfam" id="PF13482">
    <property type="entry name" value="RNase_H_2"/>
    <property type="match status" value="1"/>
</dbReference>
<sequence length="583" mass="62912">MDSVGDGGGSVAAPRVPMLAARDLAGCEHRLALDACEHRLALDAGVVDDPVVVNGLVVDVDAADTEIPVEDPSATRRKEAAALHRRRVAQTIRDLHAATPDAVVTVSGDTAAQRVAATIAACERGVPWVLDATLPDDRVAGRRGSSEALVHVDDGYVPVIVVNHRITVGDTDGTAVTTPLDRWSPGRDRTRSVRRHRRDVLRVAHLTRLLQHAGLASSAGVAGVIGLDADCILVHELRPGVVPQGSDEPPRDPLADYDATLALRREIATGTVPTAPSRIGECRSCRWWVRCGPELEAAHDVSLVATGNQTAVLRAAGLTSVDDLARGDAPPEVAAEFPGGDLSDAVTVARAWLAGVPLVRRVERPTVARADVEVDVDMESHGEDGAYLWGTLLTDRTDPTVPVEYRPFATWDPLPTLDEARSFAEFWGWLIARRDAAVAAGKTFAAYCYSQSAENRWLLGSARRFASMPGIPTVDEVTAFITSPEWVDVYEAVGEKFVCPQGKGLKRIAPVAGFHWRDPEAGGEASMEWYRLAVGFEGAVPDLASRDRILQYNEDDVWATKVLREWIDGRAAQDIPHRDDLHP</sequence>
<dbReference type="Proteomes" id="UP001205740">
    <property type="component" value="Unassembled WGS sequence"/>
</dbReference>
<evidence type="ECO:0000259" key="1">
    <source>
        <dbReference type="Pfam" id="PF13482"/>
    </source>
</evidence>
<accession>A0ABT1H258</accession>
<name>A0ABT1H258_9NOCA</name>
<proteinExistence type="predicted"/>
<organism evidence="2 3">
    <name type="scientific">Williamsia serinedens</name>
    <dbReference type="NCBI Taxonomy" id="391736"/>
    <lineage>
        <taxon>Bacteria</taxon>
        <taxon>Bacillati</taxon>
        <taxon>Actinomycetota</taxon>
        <taxon>Actinomycetes</taxon>
        <taxon>Mycobacteriales</taxon>
        <taxon>Nocardiaceae</taxon>
        <taxon>Williamsia</taxon>
    </lineage>
</organism>
<gene>
    <name evidence="2" type="ORF">LX12_000997</name>
</gene>
<feature type="domain" description="YprB ribonuclease H-like" evidence="1">
    <location>
        <begin position="485"/>
        <end position="567"/>
    </location>
</feature>
<dbReference type="InterPro" id="IPR038720">
    <property type="entry name" value="YprB_RNase_H-like_dom"/>
</dbReference>
<comment type="caution">
    <text evidence="2">The sequence shown here is derived from an EMBL/GenBank/DDBJ whole genome shotgun (WGS) entry which is preliminary data.</text>
</comment>
<evidence type="ECO:0000313" key="2">
    <source>
        <dbReference type="EMBL" id="MCP2159818.1"/>
    </source>
</evidence>
<dbReference type="NCBIfam" id="TIGR03491">
    <property type="entry name" value="TM0106 family RecB-like putative nuclease"/>
    <property type="match status" value="1"/>
</dbReference>
<dbReference type="InterPro" id="IPR019993">
    <property type="entry name" value="RecB_nuclease_TM0106_put"/>
</dbReference>
<protein>
    <submittedName>
        <fullName evidence="2">RecB family nuclease, putative, TM0106 family</fullName>
    </submittedName>
</protein>
<keyword evidence="3" id="KW-1185">Reference proteome</keyword>
<evidence type="ECO:0000313" key="3">
    <source>
        <dbReference type="Proteomes" id="UP001205740"/>
    </source>
</evidence>
<reference evidence="2 3" key="1">
    <citation type="submission" date="2022-06" db="EMBL/GenBank/DDBJ databases">
        <title>Genomic Encyclopedia of Archaeal and Bacterial Type Strains, Phase II (KMG-II): from individual species to whole genera.</title>
        <authorList>
            <person name="Goeker M."/>
        </authorList>
    </citation>
    <scope>NUCLEOTIDE SEQUENCE [LARGE SCALE GENOMIC DNA]</scope>
    <source>
        <strain evidence="2 3">DSM 45037</strain>
    </source>
</reference>